<dbReference type="InterPro" id="IPR036652">
    <property type="entry name" value="YjeF_N_dom_sf"/>
</dbReference>
<evidence type="ECO:0000256" key="1">
    <source>
        <dbReference type="ARBA" id="ARBA00000013"/>
    </source>
</evidence>
<evidence type="ECO:0000256" key="16">
    <source>
        <dbReference type="ARBA" id="ARBA00049209"/>
    </source>
</evidence>
<proteinExistence type="inferred from homology"/>
<dbReference type="InterPro" id="IPR004443">
    <property type="entry name" value="YjeF_N_dom"/>
</dbReference>
<feature type="binding site" evidence="18">
    <location>
        <position position="123"/>
    </location>
    <ligand>
        <name>K(+)</name>
        <dbReference type="ChEBI" id="CHEBI:29103"/>
    </ligand>
</feature>
<dbReference type="PANTHER" id="PTHR12592">
    <property type="entry name" value="ATP-DEPENDENT (S)-NAD(P)H-HYDRATE DEHYDRATASE FAMILY MEMBER"/>
    <property type="match status" value="1"/>
</dbReference>
<dbReference type="Gene3D" id="3.40.50.10260">
    <property type="entry name" value="YjeF N-terminal domain"/>
    <property type="match status" value="1"/>
</dbReference>
<evidence type="ECO:0000256" key="11">
    <source>
        <dbReference type="ARBA" id="ARBA00023235"/>
    </source>
</evidence>
<evidence type="ECO:0000259" key="21">
    <source>
        <dbReference type="PROSITE" id="PS51385"/>
    </source>
</evidence>
<evidence type="ECO:0000256" key="15">
    <source>
        <dbReference type="ARBA" id="ARBA00048238"/>
    </source>
</evidence>
<comment type="similarity">
    <text evidence="4 19">In the C-terminal section; belongs to the NnrD/CARKD family.</text>
</comment>
<evidence type="ECO:0000313" key="22">
    <source>
        <dbReference type="EMBL" id="PWE56425.1"/>
    </source>
</evidence>
<comment type="catalytic activity">
    <reaction evidence="2 18 19">
        <text>(6R)-NADPHX = (6S)-NADPHX</text>
        <dbReference type="Rhea" id="RHEA:32227"/>
        <dbReference type="ChEBI" id="CHEBI:64076"/>
        <dbReference type="ChEBI" id="CHEBI:64077"/>
        <dbReference type="EC" id="5.1.99.6"/>
    </reaction>
</comment>
<dbReference type="PROSITE" id="PS51385">
    <property type="entry name" value="YJEF_N"/>
    <property type="match status" value="1"/>
</dbReference>
<comment type="subunit">
    <text evidence="17">Homotetramer.</text>
</comment>
<comment type="catalytic activity">
    <reaction evidence="15 17 19">
        <text>(6S)-NADHX + ADP = AMP + phosphate + NADH + H(+)</text>
        <dbReference type="Rhea" id="RHEA:32223"/>
        <dbReference type="ChEBI" id="CHEBI:15378"/>
        <dbReference type="ChEBI" id="CHEBI:43474"/>
        <dbReference type="ChEBI" id="CHEBI:57945"/>
        <dbReference type="ChEBI" id="CHEBI:64074"/>
        <dbReference type="ChEBI" id="CHEBI:456215"/>
        <dbReference type="ChEBI" id="CHEBI:456216"/>
        <dbReference type="EC" id="4.2.1.136"/>
    </reaction>
</comment>
<keyword evidence="6 17" id="KW-0547">Nucleotide-binding</keyword>
<feature type="binding site" evidence="17">
    <location>
        <position position="258"/>
    </location>
    <ligand>
        <name>(6S)-NADPHX</name>
        <dbReference type="ChEBI" id="CHEBI:64076"/>
    </ligand>
</feature>
<comment type="cofactor">
    <cofactor evidence="17">
        <name>Mg(2+)</name>
        <dbReference type="ChEBI" id="CHEBI:18420"/>
    </cofactor>
</comment>
<dbReference type="GO" id="GO:0110051">
    <property type="term" value="P:metabolite repair"/>
    <property type="evidence" value="ECO:0007669"/>
    <property type="project" value="TreeGrafter"/>
</dbReference>
<evidence type="ECO:0000256" key="10">
    <source>
        <dbReference type="ARBA" id="ARBA00023027"/>
    </source>
</evidence>
<feature type="binding site" evidence="17">
    <location>
        <position position="321"/>
    </location>
    <ligand>
        <name>(6S)-NADPHX</name>
        <dbReference type="ChEBI" id="CHEBI:64076"/>
    </ligand>
</feature>
<dbReference type="InterPro" id="IPR017953">
    <property type="entry name" value="Carbohydrate_kinase_pred_CS"/>
</dbReference>
<dbReference type="GO" id="GO:0046872">
    <property type="term" value="F:metal ion binding"/>
    <property type="evidence" value="ECO:0007669"/>
    <property type="project" value="UniProtKB-UniRule"/>
</dbReference>
<feature type="binding site" evidence="17">
    <location>
        <position position="440"/>
    </location>
    <ligand>
        <name>(6S)-NADPHX</name>
        <dbReference type="ChEBI" id="CHEBI:64076"/>
    </ligand>
</feature>
<dbReference type="PROSITE" id="PS01050">
    <property type="entry name" value="YJEF_C_2"/>
    <property type="match status" value="1"/>
</dbReference>
<dbReference type="NCBIfam" id="TIGR00196">
    <property type="entry name" value="yjeF_cterm"/>
    <property type="match status" value="1"/>
</dbReference>
<dbReference type="PANTHER" id="PTHR12592:SF0">
    <property type="entry name" value="ATP-DEPENDENT (S)-NAD(P)H-HYDRATE DEHYDRATASE"/>
    <property type="match status" value="1"/>
</dbReference>
<evidence type="ECO:0000256" key="8">
    <source>
        <dbReference type="ARBA" id="ARBA00022857"/>
    </source>
</evidence>
<dbReference type="Proteomes" id="UP000245252">
    <property type="component" value="Unassembled WGS sequence"/>
</dbReference>
<evidence type="ECO:0000256" key="14">
    <source>
        <dbReference type="ARBA" id="ARBA00025153"/>
    </source>
</evidence>
<comment type="similarity">
    <text evidence="18">Belongs to the NnrE/AIBP family.</text>
</comment>
<comment type="cofactor">
    <cofactor evidence="18 19">
        <name>K(+)</name>
        <dbReference type="ChEBI" id="CHEBI:29103"/>
    </cofactor>
    <text evidence="18 19">Binds 1 potassium ion per subunit.</text>
</comment>
<comment type="similarity">
    <text evidence="3 19">In the N-terminal section; belongs to the NnrE/AIBP family.</text>
</comment>
<evidence type="ECO:0000256" key="19">
    <source>
        <dbReference type="PIRNR" id="PIRNR017184"/>
    </source>
</evidence>
<organism evidence="22 23">
    <name type="scientific">Metarhizobium album</name>
    <dbReference type="NCBI Taxonomy" id="2182425"/>
    <lineage>
        <taxon>Bacteria</taxon>
        <taxon>Pseudomonadati</taxon>
        <taxon>Pseudomonadota</taxon>
        <taxon>Alphaproteobacteria</taxon>
        <taxon>Hyphomicrobiales</taxon>
        <taxon>Rhizobiaceae</taxon>
        <taxon>Metarhizobium</taxon>
    </lineage>
</organism>
<evidence type="ECO:0000256" key="3">
    <source>
        <dbReference type="ARBA" id="ARBA00006001"/>
    </source>
</evidence>
<dbReference type="Pfam" id="PF01256">
    <property type="entry name" value="Carb_kinase"/>
    <property type="match status" value="1"/>
</dbReference>
<evidence type="ECO:0000256" key="13">
    <source>
        <dbReference type="ARBA" id="ARBA00023268"/>
    </source>
</evidence>
<comment type="function">
    <text evidence="14 19">Bifunctional enzyme that catalyzes the epimerization of the S- and R-forms of NAD(P)HX and the dehydration of the S-form of NAD(P)HX at the expense of ADP, which is converted to AMP. This allows the repair of both epimers of NAD(P)HX, a damaged form of NAD(P)H that is a result of enzymatic or heat-dependent hydration.</text>
</comment>
<evidence type="ECO:0000313" key="23">
    <source>
        <dbReference type="Proteomes" id="UP000245252"/>
    </source>
</evidence>
<feature type="binding site" evidence="17">
    <location>
        <begin position="410"/>
        <end position="414"/>
    </location>
    <ligand>
        <name>AMP</name>
        <dbReference type="ChEBI" id="CHEBI:456215"/>
    </ligand>
</feature>
<feature type="binding site" evidence="18">
    <location>
        <begin position="127"/>
        <end position="133"/>
    </location>
    <ligand>
        <name>(6S)-NADPHX</name>
        <dbReference type="ChEBI" id="CHEBI:64076"/>
    </ligand>
</feature>
<evidence type="ECO:0000256" key="4">
    <source>
        <dbReference type="ARBA" id="ARBA00009524"/>
    </source>
</evidence>
<keyword evidence="7 17" id="KW-0067">ATP-binding</keyword>
<keyword evidence="9 18" id="KW-0630">Potassium</keyword>
<evidence type="ECO:0000256" key="2">
    <source>
        <dbReference type="ARBA" id="ARBA00000909"/>
    </source>
</evidence>
<comment type="function">
    <text evidence="17">Catalyzes the dehydration of the S-form of NAD(P)HX at the expense of ADP, which is converted to AMP. Together with NAD(P)HX epimerase, which catalyzes the epimerization of the S- and R-forms, the enzyme allows the repair of both epimers of NAD(P)HX, a damaged form of NAD(P)H that is a result of enzymatic or heat-dependent hydration.</text>
</comment>
<evidence type="ECO:0000256" key="7">
    <source>
        <dbReference type="ARBA" id="ARBA00022840"/>
    </source>
</evidence>
<evidence type="ECO:0000256" key="6">
    <source>
        <dbReference type="ARBA" id="ARBA00022741"/>
    </source>
</evidence>
<protein>
    <recommendedName>
        <fullName evidence="19">Bifunctional NAD(P)H-hydrate repair enzyme</fullName>
    </recommendedName>
    <alternativeName>
        <fullName evidence="19">Nicotinamide nucleotide repair protein</fullName>
    </alternativeName>
    <domain>
        <recommendedName>
            <fullName evidence="19">ADP-dependent (S)-NAD(P)H-hydrate dehydratase</fullName>
            <ecNumber evidence="19">4.2.1.136</ecNumber>
        </recommendedName>
        <alternativeName>
            <fullName evidence="19">ADP-dependent NAD(P)HX dehydratase</fullName>
        </alternativeName>
    </domain>
    <domain>
        <recommendedName>
            <fullName evidence="19">NAD(P)H-hydrate epimerase</fullName>
            <ecNumber evidence="19">5.1.99.6</ecNumber>
        </recommendedName>
    </domain>
</protein>
<feature type="binding site" evidence="18">
    <location>
        <position position="159"/>
    </location>
    <ligand>
        <name>K(+)</name>
        <dbReference type="ChEBI" id="CHEBI:29103"/>
    </ligand>
</feature>
<evidence type="ECO:0000256" key="17">
    <source>
        <dbReference type="HAMAP-Rule" id="MF_01965"/>
    </source>
</evidence>
<dbReference type="GO" id="GO:0052855">
    <property type="term" value="F:ADP-dependent NAD(P)H-hydrate dehydratase activity"/>
    <property type="evidence" value="ECO:0007669"/>
    <property type="project" value="UniProtKB-UniRule"/>
</dbReference>
<keyword evidence="23" id="KW-1185">Reference proteome</keyword>
<keyword evidence="5 18" id="KW-0479">Metal-binding</keyword>
<dbReference type="GO" id="GO:0005524">
    <property type="term" value="F:ATP binding"/>
    <property type="evidence" value="ECO:0007669"/>
    <property type="project" value="UniProtKB-UniRule"/>
</dbReference>
<evidence type="ECO:0000259" key="20">
    <source>
        <dbReference type="PROSITE" id="PS51383"/>
    </source>
</evidence>
<comment type="function">
    <text evidence="18">Catalyzes the epimerization of the S- and R-forms of NAD(P)HX, a damaged form of NAD(P)H that is a result of enzymatic or heat-dependent hydration. This is a prerequisite for the S-specific NAD(P)H-hydrate dehydratase to allow the repair of both epimers of NAD(P)HX.</text>
</comment>
<feature type="binding site" evidence="18">
    <location>
        <position position="156"/>
    </location>
    <ligand>
        <name>(6S)-NADPHX</name>
        <dbReference type="ChEBI" id="CHEBI:64076"/>
    </ligand>
</feature>
<feature type="binding site" evidence="17">
    <location>
        <position position="373"/>
    </location>
    <ligand>
        <name>(6S)-NADPHX</name>
        <dbReference type="ChEBI" id="CHEBI:64076"/>
    </ligand>
</feature>
<dbReference type="HAMAP" id="MF_01965">
    <property type="entry name" value="NADHX_dehydratase"/>
    <property type="match status" value="1"/>
</dbReference>
<accession>A0A2U2DSX8</accession>
<dbReference type="HAMAP" id="MF_01966">
    <property type="entry name" value="NADHX_epimerase"/>
    <property type="match status" value="1"/>
</dbReference>
<comment type="catalytic activity">
    <reaction evidence="16 17 19">
        <text>(6S)-NADPHX + ADP = AMP + phosphate + NADPH + H(+)</text>
        <dbReference type="Rhea" id="RHEA:32235"/>
        <dbReference type="ChEBI" id="CHEBI:15378"/>
        <dbReference type="ChEBI" id="CHEBI:43474"/>
        <dbReference type="ChEBI" id="CHEBI:57783"/>
        <dbReference type="ChEBI" id="CHEBI:64076"/>
        <dbReference type="ChEBI" id="CHEBI:456215"/>
        <dbReference type="ChEBI" id="CHEBI:456216"/>
        <dbReference type="EC" id="4.2.1.136"/>
    </reaction>
</comment>
<dbReference type="RefSeq" id="WP_109457800.1">
    <property type="nucleotide sequence ID" value="NZ_QFBC01000003.1"/>
</dbReference>
<comment type="similarity">
    <text evidence="17">Belongs to the NnrD/CARKD family.</text>
</comment>
<comment type="catalytic activity">
    <reaction evidence="1 18 19">
        <text>(6R)-NADHX = (6S)-NADHX</text>
        <dbReference type="Rhea" id="RHEA:32215"/>
        <dbReference type="ChEBI" id="CHEBI:64074"/>
        <dbReference type="ChEBI" id="CHEBI:64075"/>
        <dbReference type="EC" id="5.1.99.6"/>
    </reaction>
</comment>
<dbReference type="SUPFAM" id="SSF53613">
    <property type="entry name" value="Ribokinase-like"/>
    <property type="match status" value="1"/>
</dbReference>
<keyword evidence="10 17" id="KW-0520">NAD</keyword>
<reference evidence="22 23" key="1">
    <citation type="submission" date="2018-05" db="EMBL/GenBank/DDBJ databases">
        <title>The draft genome of strain NS-104.</title>
        <authorList>
            <person name="Hang P."/>
            <person name="Jiang J."/>
        </authorList>
    </citation>
    <scope>NUCLEOTIDE SEQUENCE [LARGE SCALE GENOMIC DNA]</scope>
    <source>
        <strain evidence="22 23">NS-104</strain>
    </source>
</reference>
<dbReference type="AlphaFoldDB" id="A0A2U2DSX8"/>
<feature type="domain" description="YjeF C-terminal" evidence="20">
    <location>
        <begin position="223"/>
        <end position="490"/>
    </location>
</feature>
<dbReference type="GO" id="GO:0052856">
    <property type="term" value="F:NAD(P)HX epimerase activity"/>
    <property type="evidence" value="ECO:0007669"/>
    <property type="project" value="UniProtKB-UniRule"/>
</dbReference>
<keyword evidence="13" id="KW-0511">Multifunctional enzyme</keyword>
<dbReference type="NCBIfam" id="TIGR00197">
    <property type="entry name" value="yjeF_nterm"/>
    <property type="match status" value="1"/>
</dbReference>
<gene>
    <name evidence="18" type="primary">nnrE</name>
    <name evidence="17" type="synonym">nnrD</name>
    <name evidence="22" type="ORF">DEM27_08490</name>
</gene>
<dbReference type="PIRSF" id="PIRSF017184">
    <property type="entry name" value="Nnr"/>
    <property type="match status" value="1"/>
</dbReference>
<evidence type="ECO:0000256" key="9">
    <source>
        <dbReference type="ARBA" id="ARBA00022958"/>
    </source>
</evidence>
<dbReference type="Pfam" id="PF03853">
    <property type="entry name" value="YjeF_N"/>
    <property type="match status" value="1"/>
</dbReference>
<dbReference type="SUPFAM" id="SSF64153">
    <property type="entry name" value="YjeF N-terminal domain-like"/>
    <property type="match status" value="1"/>
</dbReference>
<feature type="binding site" evidence="18">
    <location>
        <position position="63"/>
    </location>
    <ligand>
        <name>K(+)</name>
        <dbReference type="ChEBI" id="CHEBI:29103"/>
    </ligand>
</feature>
<dbReference type="InterPro" id="IPR000631">
    <property type="entry name" value="CARKD"/>
</dbReference>
<dbReference type="Gene3D" id="3.40.1190.20">
    <property type="match status" value="1"/>
</dbReference>
<comment type="caution">
    <text evidence="22">The sequence shown here is derived from an EMBL/GenBank/DDBJ whole genome shotgun (WGS) entry which is preliminary data.</text>
</comment>
<dbReference type="EC" id="4.2.1.136" evidence="19"/>
<dbReference type="PROSITE" id="PS51383">
    <property type="entry name" value="YJEF_C_3"/>
    <property type="match status" value="1"/>
</dbReference>
<keyword evidence="8 17" id="KW-0521">NADP</keyword>
<dbReference type="InterPro" id="IPR030677">
    <property type="entry name" value="Nnr"/>
</dbReference>
<comment type="caution">
    <text evidence="18">Lacks conserved residue(s) required for the propagation of feature annotation.</text>
</comment>
<keyword evidence="11 18" id="KW-0413">Isomerase</keyword>
<dbReference type="InterPro" id="IPR029056">
    <property type="entry name" value="Ribokinase-like"/>
</dbReference>
<feature type="binding site" evidence="18">
    <location>
        <begin position="62"/>
        <end position="66"/>
    </location>
    <ligand>
        <name>(6S)-NADPHX</name>
        <dbReference type="ChEBI" id="CHEBI:64076"/>
    </ligand>
</feature>
<dbReference type="EC" id="5.1.99.6" evidence="19"/>
<evidence type="ECO:0000256" key="18">
    <source>
        <dbReference type="HAMAP-Rule" id="MF_01966"/>
    </source>
</evidence>
<keyword evidence="12 17" id="KW-0456">Lyase</keyword>
<dbReference type="CDD" id="cd01171">
    <property type="entry name" value="YXKO-related"/>
    <property type="match status" value="1"/>
</dbReference>
<evidence type="ECO:0000256" key="12">
    <source>
        <dbReference type="ARBA" id="ARBA00023239"/>
    </source>
</evidence>
<sequence>MSVSIEHFLLTPAEMGACDSAAEASGIDSFGLMERAGQAVAASALRHSPEACRFVVLCGPGNNGGDGYVAARALMESGAEVAVFHLGDPASLKGDAAKARTSCPAASASIEDYRPRRGDVVVDALFGAGLSRPVPPVVADVIKRVTAAGIAVVAVDLPSGVCGLRGLPLGAAFQAKKTVTFMTAKPGHRLMPGRSLCGDVEIFDIGMPHRIVEGHAGVLRENAPEIWNDHLPETGVDAHKFRRGHLVVFSGGPTTTGAARLSSRAGFRIGAGLVTLASPAEALALNAGALTSVMLREVDDSAALTAWIEDARLSAFVLGPGFGIGEKARRFVAALCERPLVLDADGISSFRETPEALFSLFADGKTRLVLTPHEGEFARLFPDIAADETLGKTEKAARAAARAHAVVVYKGADTVIAAPDGRAAINTNAPQWLATAGSGDVLAGMIGGLLAQGMPAYEAACAAVYRHGEAGARLGEGLTSEDLAEAVRRT</sequence>
<dbReference type="OrthoDB" id="9806925at2"/>
<dbReference type="GO" id="GO:0046496">
    <property type="term" value="P:nicotinamide nucleotide metabolic process"/>
    <property type="evidence" value="ECO:0007669"/>
    <property type="project" value="UniProtKB-UniRule"/>
</dbReference>
<feature type="domain" description="YjeF N-terminal" evidence="21">
    <location>
        <begin position="15"/>
        <end position="213"/>
    </location>
</feature>
<name>A0A2U2DSX8_9HYPH</name>
<feature type="binding site" evidence="17">
    <location>
        <position position="439"/>
    </location>
    <ligand>
        <name>AMP</name>
        <dbReference type="ChEBI" id="CHEBI:456215"/>
    </ligand>
</feature>
<evidence type="ECO:0000256" key="5">
    <source>
        <dbReference type="ARBA" id="ARBA00022723"/>
    </source>
</evidence>
<dbReference type="EMBL" id="QFBC01000003">
    <property type="protein sequence ID" value="PWE56425.1"/>
    <property type="molecule type" value="Genomic_DNA"/>
</dbReference>